<keyword evidence="2" id="KW-1185">Reference proteome</keyword>
<dbReference type="CDD" id="cd01029">
    <property type="entry name" value="TOPRIM_primases"/>
    <property type="match status" value="1"/>
</dbReference>
<dbReference type="SUPFAM" id="SSF56731">
    <property type="entry name" value="DNA primase core"/>
    <property type="match status" value="1"/>
</dbReference>
<dbReference type="EMBL" id="BAAAXZ010000041">
    <property type="protein sequence ID" value="GAA2917077.1"/>
    <property type="molecule type" value="Genomic_DNA"/>
</dbReference>
<evidence type="ECO:0000313" key="1">
    <source>
        <dbReference type="EMBL" id="GAA2917077.1"/>
    </source>
</evidence>
<evidence type="ECO:0000313" key="2">
    <source>
        <dbReference type="Proteomes" id="UP001501102"/>
    </source>
</evidence>
<protein>
    <recommendedName>
        <fullName evidence="3">Toprim domain-containing protein</fullName>
    </recommendedName>
</protein>
<dbReference type="InterPro" id="IPR037068">
    <property type="entry name" value="DNA_primase_core_N_sf"/>
</dbReference>
<reference evidence="1 2" key="1">
    <citation type="journal article" date="2019" name="Int. J. Syst. Evol. Microbiol.">
        <title>The Global Catalogue of Microorganisms (GCM) 10K type strain sequencing project: providing services to taxonomists for standard genome sequencing and annotation.</title>
        <authorList>
            <consortium name="The Broad Institute Genomics Platform"/>
            <consortium name="The Broad Institute Genome Sequencing Center for Infectious Disease"/>
            <person name="Wu L."/>
            <person name="Ma J."/>
        </authorList>
    </citation>
    <scope>NUCLEOTIDE SEQUENCE [LARGE SCALE GENOMIC DNA]</scope>
    <source>
        <strain evidence="1 2">JCM 4087</strain>
    </source>
</reference>
<dbReference type="Gene3D" id="3.40.1360.10">
    <property type="match status" value="1"/>
</dbReference>
<dbReference type="Gene3D" id="3.90.980.10">
    <property type="entry name" value="DNA primase, catalytic core, N-terminal domain"/>
    <property type="match status" value="1"/>
</dbReference>
<accession>A0ABN3WKZ9</accession>
<organism evidence="1 2">
    <name type="scientific">Streptomyces thioluteus</name>
    <dbReference type="NCBI Taxonomy" id="66431"/>
    <lineage>
        <taxon>Bacteria</taxon>
        <taxon>Bacillati</taxon>
        <taxon>Actinomycetota</taxon>
        <taxon>Actinomycetes</taxon>
        <taxon>Kitasatosporales</taxon>
        <taxon>Streptomycetaceae</taxon>
        <taxon>Streptomyces</taxon>
    </lineage>
</organism>
<name>A0ABN3WKZ9_STRTU</name>
<proteinExistence type="predicted"/>
<dbReference type="Proteomes" id="UP001501102">
    <property type="component" value="Unassembled WGS sequence"/>
</dbReference>
<dbReference type="RefSeq" id="WP_344961206.1">
    <property type="nucleotide sequence ID" value="NZ_BAAAXZ010000041.1"/>
</dbReference>
<sequence length="216" mass="23939">MIFSPPSKQRIDFLGQAANAYQQQLTAGTPAAELLKRRGLSQDSAQYFRLGYVADPASGHERYRGMLAIPYVNMQGVVAIRFRCTGDHDCKALGHSKYMREPGDEAKIYNILALTLNVSRIAVAEGEPDTWTGWQCEIPTIGVAGVQNWNRLFNRHLRGYKEVVILADGDDAGMQLADTIVKANKNATVRQMPSRSDTNAFYCEHGAEALREKAGF</sequence>
<comment type="caution">
    <text evidence="1">The sequence shown here is derived from an EMBL/GenBank/DDBJ whole genome shotgun (WGS) entry which is preliminary data.</text>
</comment>
<dbReference type="InterPro" id="IPR034154">
    <property type="entry name" value="TOPRIM_DnaG/twinkle"/>
</dbReference>
<gene>
    <name evidence="1" type="ORF">GCM10020221_11480</name>
</gene>
<evidence type="ECO:0008006" key="3">
    <source>
        <dbReference type="Google" id="ProtNLM"/>
    </source>
</evidence>